<evidence type="ECO:0000256" key="1">
    <source>
        <dbReference type="ARBA" id="ARBA00004123"/>
    </source>
</evidence>
<evidence type="ECO:0000256" key="7">
    <source>
        <dbReference type="ARBA" id="ARBA00022741"/>
    </source>
</evidence>
<evidence type="ECO:0000256" key="4">
    <source>
        <dbReference type="ARBA" id="ARBA00012425"/>
    </source>
</evidence>
<feature type="compositionally biased region" description="Basic and acidic residues" evidence="13">
    <location>
        <begin position="633"/>
        <end position="673"/>
    </location>
</feature>
<dbReference type="PANTHER" id="PTHR24056">
    <property type="entry name" value="CELL DIVISION PROTEIN KINASE"/>
    <property type="match status" value="1"/>
</dbReference>
<feature type="compositionally biased region" description="Low complexity" evidence="13">
    <location>
        <begin position="474"/>
        <end position="500"/>
    </location>
</feature>
<dbReference type="EC" id="2.7.11.23" evidence="3"/>
<dbReference type="OMA" id="PDERTWE"/>
<dbReference type="InterPro" id="IPR008271">
    <property type="entry name" value="Ser/Thr_kinase_AS"/>
</dbReference>
<evidence type="ECO:0000256" key="9">
    <source>
        <dbReference type="ARBA" id="ARBA00022840"/>
    </source>
</evidence>
<keyword evidence="9 12" id="KW-0067">ATP-binding</keyword>
<comment type="similarity">
    <text evidence="2">Belongs to the protein kinase superfamily. CMGC Ser/Thr protein kinase family. CDC2/CDKX subfamily.</text>
</comment>
<feature type="compositionally biased region" description="Basic and acidic residues" evidence="13">
    <location>
        <begin position="417"/>
        <end position="427"/>
    </location>
</feature>
<dbReference type="Pfam" id="PF00069">
    <property type="entry name" value="Pkinase"/>
    <property type="match status" value="1"/>
</dbReference>
<feature type="compositionally biased region" description="Basic and acidic residues" evidence="13">
    <location>
        <begin position="585"/>
        <end position="595"/>
    </location>
</feature>
<dbReference type="GO" id="GO:0006368">
    <property type="term" value="P:transcription elongation by RNA polymerase II"/>
    <property type="evidence" value="ECO:0007669"/>
    <property type="project" value="EnsemblFungi"/>
</dbReference>
<dbReference type="GO" id="GO:0005524">
    <property type="term" value="F:ATP binding"/>
    <property type="evidence" value="ECO:0007669"/>
    <property type="project" value="UniProtKB-UniRule"/>
</dbReference>
<dbReference type="RefSeq" id="XP_003687245.1">
    <property type="nucleotide sequence ID" value="XM_003687197.1"/>
</dbReference>
<dbReference type="InterPro" id="IPR000719">
    <property type="entry name" value="Prot_kinase_dom"/>
</dbReference>
<dbReference type="PROSITE" id="PS50011">
    <property type="entry name" value="PROTEIN_KINASE_DOM"/>
    <property type="match status" value="1"/>
</dbReference>
<evidence type="ECO:0000256" key="3">
    <source>
        <dbReference type="ARBA" id="ARBA00012409"/>
    </source>
</evidence>
<dbReference type="AlphaFoldDB" id="G8BY33"/>
<evidence type="ECO:0000259" key="14">
    <source>
        <dbReference type="PROSITE" id="PS50011"/>
    </source>
</evidence>
<dbReference type="SMART" id="SM00220">
    <property type="entry name" value="S_TKc"/>
    <property type="match status" value="1"/>
</dbReference>
<feature type="region of interest" description="Disordered" evidence="13">
    <location>
        <begin position="403"/>
        <end position="673"/>
    </location>
</feature>
<dbReference type="FunFam" id="1.10.510.10:FF:000624">
    <property type="entry name" value="Mitogen-activated protein kinase"/>
    <property type="match status" value="1"/>
</dbReference>
<keyword evidence="16" id="KW-1185">Reference proteome</keyword>
<dbReference type="GO" id="GO:0004693">
    <property type="term" value="F:cyclin-dependent protein serine/threonine kinase activity"/>
    <property type="evidence" value="ECO:0007669"/>
    <property type="project" value="UniProtKB-EC"/>
</dbReference>
<dbReference type="KEGG" id="tpf:TPHA_0I03100"/>
<dbReference type="InterPro" id="IPR011009">
    <property type="entry name" value="Kinase-like_dom_sf"/>
</dbReference>
<evidence type="ECO:0000313" key="16">
    <source>
        <dbReference type="Proteomes" id="UP000005666"/>
    </source>
</evidence>
<dbReference type="EMBL" id="HE612864">
    <property type="protein sequence ID" value="CCE64811.1"/>
    <property type="molecule type" value="Genomic_DNA"/>
</dbReference>
<dbReference type="PROSITE" id="PS00107">
    <property type="entry name" value="PROTEIN_KINASE_ATP"/>
    <property type="match status" value="1"/>
</dbReference>
<dbReference type="Gene3D" id="3.30.200.20">
    <property type="entry name" value="Phosphorylase Kinase, domain 1"/>
    <property type="match status" value="1"/>
</dbReference>
<dbReference type="EC" id="2.7.11.22" evidence="4"/>
<dbReference type="InterPro" id="IPR050108">
    <property type="entry name" value="CDK"/>
</dbReference>
<dbReference type="eggNOG" id="KOG0600">
    <property type="taxonomic scope" value="Eukaryota"/>
</dbReference>
<evidence type="ECO:0000256" key="2">
    <source>
        <dbReference type="ARBA" id="ARBA00006485"/>
    </source>
</evidence>
<keyword evidence="8" id="KW-0418">Kinase</keyword>
<dbReference type="GO" id="GO:0005634">
    <property type="term" value="C:nucleus"/>
    <property type="evidence" value="ECO:0007669"/>
    <property type="project" value="UniProtKB-SubCell"/>
</dbReference>
<name>G8BY33_TETPH</name>
<feature type="compositionally biased region" description="Polar residues" evidence="13">
    <location>
        <begin position="533"/>
        <end position="563"/>
    </location>
</feature>
<gene>
    <name evidence="15" type="primary">TPHA0I03100</name>
    <name evidence="15" type="ordered locus">TPHA_0I03100</name>
</gene>
<evidence type="ECO:0000313" key="15">
    <source>
        <dbReference type="EMBL" id="CCE64811.1"/>
    </source>
</evidence>
<dbReference type="PROSITE" id="PS00108">
    <property type="entry name" value="PROTEIN_KINASE_ST"/>
    <property type="match status" value="1"/>
</dbReference>
<feature type="compositionally biased region" description="Polar residues" evidence="13">
    <location>
        <begin position="458"/>
        <end position="473"/>
    </location>
</feature>
<dbReference type="GO" id="GO:0032968">
    <property type="term" value="P:positive regulation of transcription elongation by RNA polymerase II"/>
    <property type="evidence" value="ECO:0007669"/>
    <property type="project" value="EnsemblFungi"/>
</dbReference>
<evidence type="ECO:0000256" key="13">
    <source>
        <dbReference type="SAM" id="MobiDB-lite"/>
    </source>
</evidence>
<dbReference type="GeneID" id="11534371"/>
<dbReference type="HOGENOM" id="CLU_000288_167_0_1"/>
<evidence type="ECO:0000256" key="12">
    <source>
        <dbReference type="PROSITE-ProRule" id="PRU10141"/>
    </source>
</evidence>
<evidence type="ECO:0000256" key="6">
    <source>
        <dbReference type="ARBA" id="ARBA00022679"/>
    </source>
</evidence>
<feature type="compositionally biased region" description="Polar residues" evidence="13">
    <location>
        <begin position="501"/>
        <end position="520"/>
    </location>
</feature>
<feature type="domain" description="Protein kinase" evidence="14">
    <location>
        <begin position="58"/>
        <end position="373"/>
    </location>
</feature>
<dbReference type="GO" id="GO:0000307">
    <property type="term" value="C:cyclin-dependent protein kinase holoenzyme complex"/>
    <property type="evidence" value="ECO:0007669"/>
    <property type="project" value="EnsemblFungi"/>
</dbReference>
<dbReference type="Gene3D" id="1.10.510.10">
    <property type="entry name" value="Transferase(Phosphotransferase) domain 1"/>
    <property type="match status" value="1"/>
</dbReference>
<evidence type="ECO:0000256" key="11">
    <source>
        <dbReference type="ARBA" id="ARBA00041018"/>
    </source>
</evidence>
<proteinExistence type="inferred from homology"/>
<keyword evidence="5" id="KW-0723">Serine/threonine-protein kinase</keyword>
<accession>G8BY33</accession>
<dbReference type="Proteomes" id="UP000005666">
    <property type="component" value="Chromosome 9"/>
</dbReference>
<organism evidence="15 16">
    <name type="scientific">Tetrapisispora phaffii (strain ATCC 24235 / CBS 4417 / NBRC 1672 / NRRL Y-8282 / UCD 70-5)</name>
    <name type="common">Yeast</name>
    <name type="synonym">Fabospora phaffii</name>
    <dbReference type="NCBI Taxonomy" id="1071381"/>
    <lineage>
        <taxon>Eukaryota</taxon>
        <taxon>Fungi</taxon>
        <taxon>Dikarya</taxon>
        <taxon>Ascomycota</taxon>
        <taxon>Saccharomycotina</taxon>
        <taxon>Saccharomycetes</taxon>
        <taxon>Saccharomycetales</taxon>
        <taxon>Saccharomycetaceae</taxon>
        <taxon>Tetrapisispora</taxon>
    </lineage>
</organism>
<dbReference type="PANTHER" id="PTHR24056:SF233">
    <property type="entry name" value="CYCLIN-DEPENDENT KINASE 9"/>
    <property type="match status" value="1"/>
</dbReference>
<dbReference type="OrthoDB" id="28397at2759"/>
<keyword evidence="7 12" id="KW-0547">Nucleotide-binding</keyword>
<comment type="subcellular location">
    <subcellularLocation>
        <location evidence="1">Nucleus</location>
    </subcellularLocation>
</comment>
<feature type="compositionally biased region" description="Basic and acidic residues" evidence="13">
    <location>
        <begin position="564"/>
        <end position="577"/>
    </location>
</feature>
<feature type="binding site" evidence="12">
    <location>
        <position position="87"/>
    </location>
    <ligand>
        <name>ATP</name>
        <dbReference type="ChEBI" id="CHEBI:30616"/>
    </ligand>
</feature>
<evidence type="ECO:0000256" key="5">
    <source>
        <dbReference type="ARBA" id="ARBA00022527"/>
    </source>
</evidence>
<sequence length="673" mass="77212">MSAATNSPLKKTEFKYKIGKIKQMPTVQMDLNTNLSYIELNARKNETIYGCTMFKNHYKEEKKLGQGTFGAVYKGIHLETQRQVAMKRIIMPQESDLFPITAQREITILRKLNNKHIVKLIEMVYDTAPEPSNSNANYSNNAKDPSLLNKSFYMILPYMIADLSGLLHNPRITLPVNEVKNMMLQLLEGINYLHCEKYMHRDIKTANILIDHTGTLKLADFGLARMYYGTPPNLKYPGGAGIGAKYTGVVVTRWYRAPELVLGDKQYTTAVDLWGIGCVFAEFFEKKPILQGNSDIDQGHVIFKLLGTPTKESWDMAAYLPGAELLRTSYPETLSERFGKFLTATGLDFLRSLLSLNPYKRLTAMSALQHPFFKEEPLPSKHLTCLTEESHESDIKRYKEEMHQSLSQRVPTAPKGHINEKGMEKGKQISQSSDINAPERYYAENTFNNNNNNFSNSRSTYPNQSNPNYRSQTYKGNQNRYNNNGPNNMNKNNKHYNQYNTDSRQYSNNNKMSNLPNSRSRYQKSDPHANDRNPATYNRHTQKASSGNYSNAISGRINQYNNTYRRDHEESNIESRTNKISSTISRDDSKHENRQSHTRINQNSKPYNKGPTASNESRFSRGIDSETYQNSSVREHLRESDKQTQSDTSNKNESKISKNTDNNTRDKNFADFY</sequence>
<feature type="compositionally biased region" description="Low complexity" evidence="13">
    <location>
        <begin position="445"/>
        <end position="457"/>
    </location>
</feature>
<dbReference type="STRING" id="1071381.G8BY33"/>
<evidence type="ECO:0000256" key="10">
    <source>
        <dbReference type="ARBA" id="ARBA00023242"/>
    </source>
</evidence>
<protein>
    <recommendedName>
        <fullName evidence="11">Serine/threonine-protein kinase BUR1</fullName>
        <ecNumber evidence="4">2.7.11.22</ecNumber>
        <ecNumber evidence="3">2.7.11.23</ecNumber>
    </recommendedName>
</protein>
<dbReference type="GO" id="GO:0008353">
    <property type="term" value="F:RNA polymerase II CTD heptapeptide repeat kinase activity"/>
    <property type="evidence" value="ECO:0007669"/>
    <property type="project" value="UniProtKB-EC"/>
</dbReference>
<evidence type="ECO:0000256" key="8">
    <source>
        <dbReference type="ARBA" id="ARBA00022777"/>
    </source>
</evidence>
<reference evidence="15 16" key="1">
    <citation type="journal article" date="2011" name="Proc. Natl. Acad. Sci. U.S.A.">
        <title>Evolutionary erosion of yeast sex chromosomes by mating-type switching accidents.</title>
        <authorList>
            <person name="Gordon J.L."/>
            <person name="Armisen D."/>
            <person name="Proux-Wera E."/>
            <person name="Oheigeartaigh S.S."/>
            <person name="Byrne K.P."/>
            <person name="Wolfe K.H."/>
        </authorList>
    </citation>
    <scope>NUCLEOTIDE SEQUENCE [LARGE SCALE GENOMIC DNA]</scope>
    <source>
        <strain evidence="16">ATCC 24235 / CBS 4417 / NBRC 1672 / NRRL Y-8282 / UCD 70-5</strain>
    </source>
</reference>
<dbReference type="SUPFAM" id="SSF56112">
    <property type="entry name" value="Protein kinase-like (PK-like)"/>
    <property type="match status" value="1"/>
</dbReference>
<keyword evidence="10" id="KW-0539">Nucleus</keyword>
<feature type="compositionally biased region" description="Polar residues" evidence="13">
    <location>
        <begin position="598"/>
        <end position="617"/>
    </location>
</feature>
<keyword evidence="6" id="KW-0808">Transferase</keyword>
<dbReference type="InterPro" id="IPR017441">
    <property type="entry name" value="Protein_kinase_ATP_BS"/>
</dbReference>